<keyword evidence="1" id="KW-1133">Transmembrane helix</keyword>
<keyword evidence="1" id="KW-0472">Membrane</keyword>
<keyword evidence="1" id="KW-0812">Transmembrane</keyword>
<evidence type="ECO:0000313" key="3">
    <source>
        <dbReference type="Proteomes" id="UP000198769"/>
    </source>
</evidence>
<keyword evidence="3" id="KW-1185">Reference proteome</keyword>
<dbReference type="AlphaFoldDB" id="A0A1I4WJ23"/>
<feature type="transmembrane region" description="Helical" evidence="1">
    <location>
        <begin position="6"/>
        <end position="32"/>
    </location>
</feature>
<feature type="transmembrane region" description="Helical" evidence="1">
    <location>
        <begin position="98"/>
        <end position="121"/>
    </location>
</feature>
<dbReference type="OrthoDB" id="1257854at2"/>
<sequence>MNIHLIKIVIYLSVMLLQLFLILEIERCWLLLKGKKSKTSKKLLEFIQLPFASVIKNQKTLQIASFLLYPILFGVLTAGIIPFLNMGRGMNIQLGDPWGYIAMFGIGYVGTNILILISCIHTKITFGASSINLIAFMILFYLAVFILVTYFQFIVFLKWNA</sequence>
<evidence type="ECO:0000256" key="1">
    <source>
        <dbReference type="SAM" id="Phobius"/>
    </source>
</evidence>
<dbReference type="RefSeq" id="WP_090023672.1">
    <property type="nucleotide sequence ID" value="NZ_FOVD01000001.1"/>
</dbReference>
<dbReference type="Proteomes" id="UP000198769">
    <property type="component" value="Unassembled WGS sequence"/>
</dbReference>
<gene>
    <name evidence="2" type="ORF">SAMN05421594_1238</name>
</gene>
<name>A0A1I4WJ23_CHROL</name>
<feature type="transmembrane region" description="Helical" evidence="1">
    <location>
        <begin position="66"/>
        <end position="86"/>
    </location>
</feature>
<protein>
    <submittedName>
        <fullName evidence="2">Uncharacterized protein</fullName>
    </submittedName>
</protein>
<dbReference type="EMBL" id="FOVD01000001">
    <property type="protein sequence ID" value="SFN13280.1"/>
    <property type="molecule type" value="Genomic_DNA"/>
</dbReference>
<reference evidence="3" key="1">
    <citation type="submission" date="2016-10" db="EMBL/GenBank/DDBJ databases">
        <authorList>
            <person name="Varghese N."/>
            <person name="Submissions S."/>
        </authorList>
    </citation>
    <scope>NUCLEOTIDE SEQUENCE [LARGE SCALE GENOMIC DNA]</scope>
    <source>
        <strain evidence="3">DSM 25575</strain>
    </source>
</reference>
<organism evidence="2 3">
    <name type="scientific">Chryseobacterium oleae</name>
    <dbReference type="NCBI Taxonomy" id="491207"/>
    <lineage>
        <taxon>Bacteria</taxon>
        <taxon>Pseudomonadati</taxon>
        <taxon>Bacteroidota</taxon>
        <taxon>Flavobacteriia</taxon>
        <taxon>Flavobacteriales</taxon>
        <taxon>Weeksellaceae</taxon>
        <taxon>Chryseobacterium group</taxon>
        <taxon>Chryseobacterium</taxon>
    </lineage>
</organism>
<accession>A0A1I4WJ23</accession>
<feature type="transmembrane region" description="Helical" evidence="1">
    <location>
        <begin position="133"/>
        <end position="157"/>
    </location>
</feature>
<evidence type="ECO:0000313" key="2">
    <source>
        <dbReference type="EMBL" id="SFN13280.1"/>
    </source>
</evidence>
<proteinExistence type="predicted"/>